<dbReference type="InterPro" id="IPR006140">
    <property type="entry name" value="D-isomer_DH_NAD-bd"/>
</dbReference>
<dbReference type="Pfam" id="PF11890">
    <property type="entry name" value="DUF3410"/>
    <property type="match status" value="1"/>
</dbReference>
<dbReference type="InterPro" id="IPR050418">
    <property type="entry name" value="D-iso_2-hydroxyacid_DH_PdxB"/>
</dbReference>
<evidence type="ECO:0000256" key="4">
    <source>
        <dbReference type="ARBA" id="ARBA00023096"/>
    </source>
</evidence>
<feature type="domain" description="Erythronate-4-phosphate dehydrogenase dimerisation" evidence="7">
    <location>
        <begin position="313"/>
        <end position="396"/>
    </location>
</feature>
<dbReference type="InterPro" id="IPR024531">
    <property type="entry name" value="Erythronate-4-P_DHase_dimer"/>
</dbReference>
<keyword evidence="4 5" id="KW-0664">Pyridoxine biosynthesis</keyword>
<feature type="active site" evidence="5">
    <location>
        <position position="260"/>
    </location>
</feature>
<evidence type="ECO:0000313" key="9">
    <source>
        <dbReference type="Proteomes" id="UP000287823"/>
    </source>
</evidence>
<evidence type="ECO:0000259" key="7">
    <source>
        <dbReference type="Pfam" id="PF11890"/>
    </source>
</evidence>
<comment type="catalytic activity">
    <reaction evidence="5">
        <text>4-phospho-D-erythronate + NAD(+) = (R)-3-hydroxy-2-oxo-4-phosphooxybutanoate + NADH + H(+)</text>
        <dbReference type="Rhea" id="RHEA:18829"/>
        <dbReference type="ChEBI" id="CHEBI:15378"/>
        <dbReference type="ChEBI" id="CHEBI:57540"/>
        <dbReference type="ChEBI" id="CHEBI:57945"/>
        <dbReference type="ChEBI" id="CHEBI:58538"/>
        <dbReference type="ChEBI" id="CHEBI:58766"/>
        <dbReference type="EC" id="1.1.1.290"/>
    </reaction>
</comment>
<dbReference type="AlphaFoldDB" id="A0A432WL04"/>
<dbReference type="PANTHER" id="PTHR43761">
    <property type="entry name" value="D-ISOMER SPECIFIC 2-HYDROXYACID DEHYDROGENASE FAMILY PROTEIN (AFU_ORTHOLOGUE AFUA_1G13630)"/>
    <property type="match status" value="1"/>
</dbReference>
<feature type="domain" description="D-isomer specific 2-hydroxyacid dehydrogenase NAD-binding" evidence="6">
    <location>
        <begin position="133"/>
        <end position="279"/>
    </location>
</feature>
<dbReference type="Gene3D" id="3.30.1370.170">
    <property type="match status" value="1"/>
</dbReference>
<dbReference type="InterPro" id="IPR020921">
    <property type="entry name" value="Erythronate-4-P_DHase"/>
</dbReference>
<dbReference type="HAMAP" id="MF_01825">
    <property type="entry name" value="PdxB"/>
    <property type="match status" value="1"/>
</dbReference>
<name>A0A432WL04_9GAMM</name>
<dbReference type="Pfam" id="PF02826">
    <property type="entry name" value="2-Hacid_dh_C"/>
    <property type="match status" value="1"/>
</dbReference>
<comment type="pathway">
    <text evidence="5">Cofactor biosynthesis; pyridoxine 5'-phosphate biosynthesis; pyridoxine 5'-phosphate from D-erythrose 4-phosphate: step 2/5.</text>
</comment>
<feature type="binding site" evidence="5">
    <location>
        <position position="88"/>
    </location>
    <ligand>
        <name>substrate</name>
    </ligand>
</feature>
<comment type="similarity">
    <text evidence="5">Belongs to the D-isomer specific 2-hydroxyacid dehydrogenase family. PdxB subfamily.</text>
</comment>
<dbReference type="GO" id="GO:0008615">
    <property type="term" value="P:pyridoxine biosynthetic process"/>
    <property type="evidence" value="ECO:0007669"/>
    <property type="project" value="UniProtKB-UniRule"/>
</dbReference>
<dbReference type="EC" id="1.1.1.290" evidence="5"/>
<dbReference type="GO" id="GO:0033711">
    <property type="term" value="F:4-phosphoerythronate dehydrogenase activity"/>
    <property type="evidence" value="ECO:0007669"/>
    <property type="project" value="UniProtKB-EC"/>
</dbReference>
<feature type="binding site" evidence="5">
    <location>
        <position position="255"/>
    </location>
    <ligand>
        <name>NAD(+)</name>
        <dbReference type="ChEBI" id="CHEBI:57540"/>
    </ligand>
</feature>
<dbReference type="PANTHER" id="PTHR43761:SF1">
    <property type="entry name" value="D-ISOMER SPECIFIC 2-HYDROXYACID DEHYDROGENASE CATALYTIC DOMAIN-CONTAINING PROTEIN-RELATED"/>
    <property type="match status" value="1"/>
</dbReference>
<evidence type="ECO:0000259" key="6">
    <source>
        <dbReference type="Pfam" id="PF02826"/>
    </source>
</evidence>
<evidence type="ECO:0000256" key="3">
    <source>
        <dbReference type="ARBA" id="ARBA00023027"/>
    </source>
</evidence>
<comment type="subcellular location">
    <subcellularLocation>
        <location evidence="5">Cytoplasm</location>
    </subcellularLocation>
</comment>
<dbReference type="InterPro" id="IPR038251">
    <property type="entry name" value="PdxB_dimer_sf"/>
</dbReference>
<accession>A0A432WL04</accession>
<dbReference type="SUPFAM" id="SSF52283">
    <property type="entry name" value="Formate/glycerate dehydrogenase catalytic domain-like"/>
    <property type="match status" value="1"/>
</dbReference>
<reference evidence="8 9" key="1">
    <citation type="journal article" date="2011" name="Front. Microbiol.">
        <title>Genomic signatures of strain selection and enhancement in Bacillus atrophaeus var. globigii, a historical biowarfare simulant.</title>
        <authorList>
            <person name="Gibbons H.S."/>
            <person name="Broomall S.M."/>
            <person name="McNew L.A."/>
            <person name="Daligault H."/>
            <person name="Chapman C."/>
            <person name="Bruce D."/>
            <person name="Karavis M."/>
            <person name="Krepps M."/>
            <person name="McGregor P.A."/>
            <person name="Hong C."/>
            <person name="Park K.H."/>
            <person name="Akmal A."/>
            <person name="Feldman A."/>
            <person name="Lin J.S."/>
            <person name="Chang W.E."/>
            <person name="Higgs B.W."/>
            <person name="Demirev P."/>
            <person name="Lindquist J."/>
            <person name="Liem A."/>
            <person name="Fochler E."/>
            <person name="Read T.D."/>
            <person name="Tapia R."/>
            <person name="Johnson S."/>
            <person name="Bishop-Lilly K.A."/>
            <person name="Detter C."/>
            <person name="Han C."/>
            <person name="Sozhamannan S."/>
            <person name="Rosenzweig C.N."/>
            <person name="Skowronski E.W."/>
        </authorList>
    </citation>
    <scope>NUCLEOTIDE SEQUENCE [LARGE SCALE GENOMIC DNA]</scope>
    <source>
        <strain evidence="8 9">Y4G10-17</strain>
    </source>
</reference>
<feature type="binding site" evidence="5">
    <location>
        <position position="168"/>
    </location>
    <ligand>
        <name>NAD(+)</name>
        <dbReference type="ChEBI" id="CHEBI:57540"/>
    </ligand>
</feature>
<sequence length="399" mass="43731">MAAFFCELRCSANDGEYRTVIMKFLIADNIPYAPQVFSAHGEVVTFSGREPAADELQDAEVLLVRSITRVDDNLLDKAAALKFVGTATIGTEHIDTDALQARDIAFASSPGANAESVAEYVLTALLALAQKYALALTGLTAAIVGAGNTGSATGRRLQALGLNVVYYDPPRARREASFDSASFEQVLQANVISLHVPMEKGTDDPTYHMFGAAELARLSAPQVLINASRGAVIDNTALRQQLQGPAPGRVRLVLDVWEGEPSIDSGLLALVDIATPHIAGHSLNGKVNGTRMLYDACAEQFGWSEHQPEWTALMPKPPMVNWHCQQMPEQTTLTQWLLSNYPIWQDDSLMRRYGHNAQGFDQLRRDYAVRYELKSHRLLCGDGVDDATKQRLQELGFLF</sequence>
<comment type="function">
    <text evidence="5">Catalyzes the oxidation of erythronate-4-phosphate to 3-hydroxy-2-oxo-4-phosphonooxybutanoate.</text>
</comment>
<dbReference type="InterPro" id="IPR036291">
    <property type="entry name" value="NAD(P)-bd_dom_sf"/>
</dbReference>
<feature type="binding site" evidence="5">
    <location>
        <position position="280"/>
    </location>
    <ligand>
        <name>NAD(+)</name>
        <dbReference type="ChEBI" id="CHEBI:57540"/>
    </ligand>
</feature>
<dbReference type="CDD" id="cd12158">
    <property type="entry name" value="ErythrP_dh"/>
    <property type="match status" value="1"/>
</dbReference>
<dbReference type="Gene3D" id="3.40.50.720">
    <property type="entry name" value="NAD(P)-binding Rossmann-like Domain"/>
    <property type="match status" value="2"/>
</dbReference>
<feature type="active site" description="Proton donor" evidence="5">
    <location>
        <position position="277"/>
    </location>
</feature>
<feature type="active site" evidence="5">
    <location>
        <position position="229"/>
    </location>
</feature>
<feature type="binding site" evidence="5">
    <location>
        <position position="66"/>
    </location>
    <ligand>
        <name>substrate</name>
    </ligand>
</feature>
<dbReference type="UniPathway" id="UPA00244">
    <property type="reaction ID" value="UER00310"/>
</dbReference>
<evidence type="ECO:0000313" key="8">
    <source>
        <dbReference type="EMBL" id="RUO34473.1"/>
    </source>
</evidence>
<keyword evidence="1 5" id="KW-0963">Cytoplasm</keyword>
<evidence type="ECO:0000256" key="2">
    <source>
        <dbReference type="ARBA" id="ARBA00023002"/>
    </source>
</evidence>
<evidence type="ECO:0000256" key="5">
    <source>
        <dbReference type="HAMAP-Rule" id="MF_01825"/>
    </source>
</evidence>
<keyword evidence="2 5" id="KW-0560">Oxidoreductase</keyword>
<organism evidence="8 9">
    <name type="scientific">Aliidiomarina soli</name>
    <dbReference type="NCBI Taxonomy" id="1928574"/>
    <lineage>
        <taxon>Bacteria</taxon>
        <taxon>Pseudomonadati</taxon>
        <taxon>Pseudomonadota</taxon>
        <taxon>Gammaproteobacteria</taxon>
        <taxon>Alteromonadales</taxon>
        <taxon>Idiomarinaceae</taxon>
        <taxon>Aliidiomarina</taxon>
    </lineage>
</organism>
<dbReference type="Proteomes" id="UP000287823">
    <property type="component" value="Unassembled WGS sequence"/>
</dbReference>
<keyword evidence="9" id="KW-1185">Reference proteome</keyword>
<evidence type="ECO:0000256" key="1">
    <source>
        <dbReference type="ARBA" id="ARBA00022490"/>
    </source>
</evidence>
<gene>
    <name evidence="5" type="primary">pdxB</name>
    <name evidence="8" type="ORF">CWE14_00190</name>
</gene>
<dbReference type="SUPFAM" id="SSF51735">
    <property type="entry name" value="NAD(P)-binding Rossmann-fold domains"/>
    <property type="match status" value="1"/>
</dbReference>
<protein>
    <recommendedName>
        <fullName evidence="5">Erythronate-4-phosphate dehydrogenase</fullName>
        <ecNumber evidence="5">1.1.1.290</ecNumber>
    </recommendedName>
</protein>
<dbReference type="GO" id="GO:0005737">
    <property type="term" value="C:cytoplasm"/>
    <property type="evidence" value="ECO:0007669"/>
    <property type="project" value="UniProtKB-SubCell"/>
</dbReference>
<comment type="subunit">
    <text evidence="5">Homodimer.</text>
</comment>
<dbReference type="GO" id="GO:0046983">
    <property type="term" value="F:protein dimerization activity"/>
    <property type="evidence" value="ECO:0007669"/>
    <property type="project" value="InterPro"/>
</dbReference>
<comment type="caution">
    <text evidence="8">The sequence shown here is derived from an EMBL/GenBank/DDBJ whole genome shotgun (WGS) entry which is preliminary data.</text>
</comment>
<feature type="binding site" evidence="5">
    <location>
        <begin position="227"/>
        <end position="229"/>
    </location>
    <ligand>
        <name>NAD(+)</name>
        <dbReference type="ChEBI" id="CHEBI:57540"/>
    </ligand>
</feature>
<keyword evidence="3 5" id="KW-0520">NAD</keyword>
<proteinExistence type="inferred from homology"/>
<dbReference type="EMBL" id="PIPO01000001">
    <property type="protein sequence ID" value="RUO34473.1"/>
    <property type="molecule type" value="Genomic_DNA"/>
</dbReference>
<dbReference type="GO" id="GO:0051287">
    <property type="term" value="F:NAD binding"/>
    <property type="evidence" value="ECO:0007669"/>
    <property type="project" value="InterPro"/>
</dbReference>
<comment type="caution">
    <text evidence="5">Lacks conserved residue(s) required for the propagation of feature annotation.</text>
</comment>